<reference evidence="2 3" key="2">
    <citation type="submission" date="2020-06" db="EMBL/GenBank/DDBJ databases">
        <title>Ramlibacter rhizophilus sp. nov., isolated from rhizosphere soil of national flower Mugunghwa from South Korea.</title>
        <authorList>
            <person name="Zheng-Fei Y."/>
            <person name="Huan T."/>
        </authorList>
    </citation>
    <scope>NUCLEOTIDE SEQUENCE [LARGE SCALE GENOMIC DNA]</scope>
    <source>
        <strain evidence="2 3">B156</strain>
    </source>
</reference>
<dbReference type="EMBL" id="JABFCS010000001">
    <property type="protein sequence ID" value="NNU43721.1"/>
    <property type="molecule type" value="Genomic_DNA"/>
</dbReference>
<dbReference type="PANTHER" id="PTHR43394:SF1">
    <property type="entry name" value="ATP-BINDING CASSETTE SUB-FAMILY B MEMBER 10, MITOCHONDRIAL"/>
    <property type="match status" value="1"/>
</dbReference>
<feature type="domain" description="ABC transporter" evidence="1">
    <location>
        <begin position="46"/>
        <end position="80"/>
    </location>
</feature>
<keyword evidence="2" id="KW-0547">Nucleotide-binding</keyword>
<protein>
    <submittedName>
        <fullName evidence="2">ATP-binding cassette domain-containing protein</fullName>
    </submittedName>
</protein>
<proteinExistence type="predicted"/>
<keyword evidence="2" id="KW-0067">ATP-binding</keyword>
<evidence type="ECO:0000313" key="2">
    <source>
        <dbReference type="EMBL" id="NNU43721.1"/>
    </source>
</evidence>
<evidence type="ECO:0000259" key="1">
    <source>
        <dbReference type="Pfam" id="PF00005"/>
    </source>
</evidence>
<dbReference type="Proteomes" id="UP000552954">
    <property type="component" value="Unassembled WGS sequence"/>
</dbReference>
<comment type="caution">
    <text evidence="2">The sequence shown here is derived from an EMBL/GenBank/DDBJ whole genome shotgun (WGS) entry which is preliminary data.</text>
</comment>
<gene>
    <name evidence="2" type="ORF">HK415_12010</name>
</gene>
<dbReference type="SUPFAM" id="SSF52540">
    <property type="entry name" value="P-loop containing nucleoside triphosphate hydrolases"/>
    <property type="match status" value="1"/>
</dbReference>
<name>A0A849KGD7_9BURK</name>
<dbReference type="InterPro" id="IPR003439">
    <property type="entry name" value="ABC_transporter-like_ATP-bd"/>
</dbReference>
<dbReference type="Gene3D" id="3.40.50.300">
    <property type="entry name" value="P-loop containing nucleotide triphosphate hydrolases"/>
    <property type="match status" value="1"/>
</dbReference>
<dbReference type="GO" id="GO:0016887">
    <property type="term" value="F:ATP hydrolysis activity"/>
    <property type="evidence" value="ECO:0007669"/>
    <property type="project" value="InterPro"/>
</dbReference>
<keyword evidence="3" id="KW-1185">Reference proteome</keyword>
<dbReference type="InterPro" id="IPR039421">
    <property type="entry name" value="Type_1_exporter"/>
</dbReference>
<dbReference type="PANTHER" id="PTHR43394">
    <property type="entry name" value="ATP-DEPENDENT PERMEASE MDL1, MITOCHONDRIAL"/>
    <property type="match status" value="1"/>
</dbReference>
<accession>A0A849KGD7</accession>
<dbReference type="Pfam" id="PF00005">
    <property type="entry name" value="ABC_tran"/>
    <property type="match status" value="1"/>
</dbReference>
<dbReference type="GO" id="GO:0005524">
    <property type="term" value="F:ATP binding"/>
    <property type="evidence" value="ECO:0007669"/>
    <property type="project" value="UniProtKB-KW"/>
</dbReference>
<sequence length="155" mass="16219">MFSGTLRDNLLLGLPDPGEDAILAAARRTGLIDLVLGQQAGLALELTEGGRGVSGGQKQLIALTRLLLARPKVWLLDEPTGSMDSATEARVVNLLRDLGAEGITLVVTTHKTALLPVLDRVMVLQAGRVQFDGPRDAVLARLSGKPQPVAQGAAA</sequence>
<reference evidence="2 3" key="1">
    <citation type="submission" date="2020-05" db="EMBL/GenBank/DDBJ databases">
        <authorList>
            <person name="Khan S.A."/>
            <person name="Jeon C.O."/>
            <person name="Chun B.H."/>
        </authorList>
    </citation>
    <scope>NUCLEOTIDE SEQUENCE [LARGE SCALE GENOMIC DNA]</scope>
    <source>
        <strain evidence="2 3">B156</strain>
    </source>
</reference>
<evidence type="ECO:0000313" key="3">
    <source>
        <dbReference type="Proteomes" id="UP000552954"/>
    </source>
</evidence>
<dbReference type="InterPro" id="IPR027417">
    <property type="entry name" value="P-loop_NTPase"/>
</dbReference>
<organism evidence="2 3">
    <name type="scientific">Ramlibacter montanisoli</name>
    <dbReference type="NCBI Taxonomy" id="2732512"/>
    <lineage>
        <taxon>Bacteria</taxon>
        <taxon>Pseudomonadati</taxon>
        <taxon>Pseudomonadota</taxon>
        <taxon>Betaproteobacteria</taxon>
        <taxon>Burkholderiales</taxon>
        <taxon>Comamonadaceae</taxon>
        <taxon>Ramlibacter</taxon>
    </lineage>
</organism>
<dbReference type="GO" id="GO:0015421">
    <property type="term" value="F:ABC-type oligopeptide transporter activity"/>
    <property type="evidence" value="ECO:0007669"/>
    <property type="project" value="TreeGrafter"/>
</dbReference>
<dbReference type="AlphaFoldDB" id="A0A849KGD7"/>